<feature type="transmembrane region" description="Helical" evidence="7">
    <location>
        <begin position="135"/>
        <end position="167"/>
    </location>
</feature>
<protein>
    <submittedName>
        <fullName evidence="9">Oligopeptide transport system permease protein OppB (TC 3.A.1.5.1)</fullName>
    </submittedName>
</protein>
<evidence type="ECO:0000256" key="5">
    <source>
        <dbReference type="ARBA" id="ARBA00022989"/>
    </source>
</evidence>
<feature type="transmembrane region" description="Helical" evidence="7">
    <location>
        <begin position="245"/>
        <end position="271"/>
    </location>
</feature>
<keyword evidence="5 7" id="KW-1133">Transmembrane helix</keyword>
<name>A0A160TRK2_9ZZZZ</name>
<keyword evidence="2" id="KW-0813">Transport</keyword>
<feature type="transmembrane region" description="Helical" evidence="7">
    <location>
        <begin position="291"/>
        <end position="310"/>
    </location>
</feature>
<keyword evidence="4 7" id="KW-0812">Transmembrane</keyword>
<dbReference type="PANTHER" id="PTHR43163:SF9">
    <property type="entry name" value="ABC TRANSPORTER PERMEASE PROTEIN"/>
    <property type="match status" value="1"/>
</dbReference>
<sequence>MQFLVITLRRFGLGLGLLLAVLVLNFLLMHLAPGDVADTIAQDAGGLDAEVMAQIRKDYGLDLPLWQQMLKYFYSVAQLDLGYSFYYNQPVTTLILEKLPATLLLIISAQVVSILIGVVLGVIAARKPNGLASHFVTILSLVGYAAPVFWTGIMLIILFASMIPLFPIGNMVDVAVERTGFAYMADVLHHLVLPMLTLASIFIALYSRLARASMLDVLGSDYVRTAQAKGLSEFQVVFKHALRNALLPVVTTAGLVFSGIVSGAVLVETVFSWPGLGTLAVQAIVARDTPTILGILFFSSLVVVVANLLTDMVYRIIDPRIQASHTQEM</sequence>
<dbReference type="InterPro" id="IPR035906">
    <property type="entry name" value="MetI-like_sf"/>
</dbReference>
<accession>A0A160TRK2</accession>
<dbReference type="EMBL" id="CZRL01000026">
    <property type="protein sequence ID" value="CUS50366.1"/>
    <property type="molecule type" value="Genomic_DNA"/>
</dbReference>
<dbReference type="PROSITE" id="PS50928">
    <property type="entry name" value="ABC_TM1"/>
    <property type="match status" value="1"/>
</dbReference>
<evidence type="ECO:0000256" key="7">
    <source>
        <dbReference type="SAM" id="Phobius"/>
    </source>
</evidence>
<feature type="transmembrane region" description="Helical" evidence="7">
    <location>
        <begin position="101"/>
        <end position="123"/>
    </location>
</feature>
<reference evidence="9" key="1">
    <citation type="submission" date="2015-10" db="EMBL/GenBank/DDBJ databases">
        <authorList>
            <person name="Gilbert D.G."/>
        </authorList>
    </citation>
    <scope>NUCLEOTIDE SEQUENCE</scope>
</reference>
<dbReference type="CDD" id="cd06261">
    <property type="entry name" value="TM_PBP2"/>
    <property type="match status" value="1"/>
</dbReference>
<dbReference type="AlphaFoldDB" id="A0A160TRK2"/>
<dbReference type="GO" id="GO:0005886">
    <property type="term" value="C:plasma membrane"/>
    <property type="evidence" value="ECO:0007669"/>
    <property type="project" value="UniProtKB-SubCell"/>
</dbReference>
<dbReference type="Pfam" id="PF19300">
    <property type="entry name" value="BPD_transp_1_N"/>
    <property type="match status" value="1"/>
</dbReference>
<evidence type="ECO:0000256" key="4">
    <source>
        <dbReference type="ARBA" id="ARBA00022692"/>
    </source>
</evidence>
<gene>
    <name evidence="9" type="ORF">MGWOODY_XGa2487</name>
</gene>
<organism evidence="9">
    <name type="scientific">hydrothermal vent metagenome</name>
    <dbReference type="NCBI Taxonomy" id="652676"/>
    <lineage>
        <taxon>unclassified sequences</taxon>
        <taxon>metagenomes</taxon>
        <taxon>ecological metagenomes</taxon>
    </lineage>
</organism>
<dbReference type="InterPro" id="IPR045621">
    <property type="entry name" value="BPD_transp_1_N"/>
</dbReference>
<dbReference type="SUPFAM" id="SSF161098">
    <property type="entry name" value="MetI-like"/>
    <property type="match status" value="1"/>
</dbReference>
<feature type="transmembrane region" description="Helical" evidence="7">
    <location>
        <begin position="187"/>
        <end position="206"/>
    </location>
</feature>
<evidence type="ECO:0000256" key="6">
    <source>
        <dbReference type="ARBA" id="ARBA00023136"/>
    </source>
</evidence>
<feature type="transmembrane region" description="Helical" evidence="7">
    <location>
        <begin position="12"/>
        <end position="32"/>
    </location>
</feature>
<feature type="domain" description="ABC transmembrane type-1" evidence="8">
    <location>
        <begin position="99"/>
        <end position="314"/>
    </location>
</feature>
<evidence type="ECO:0000256" key="2">
    <source>
        <dbReference type="ARBA" id="ARBA00022448"/>
    </source>
</evidence>
<dbReference type="Gene3D" id="1.10.3720.10">
    <property type="entry name" value="MetI-like"/>
    <property type="match status" value="1"/>
</dbReference>
<dbReference type="InterPro" id="IPR000515">
    <property type="entry name" value="MetI-like"/>
</dbReference>
<evidence type="ECO:0000256" key="3">
    <source>
        <dbReference type="ARBA" id="ARBA00022475"/>
    </source>
</evidence>
<keyword evidence="6 7" id="KW-0472">Membrane</keyword>
<comment type="subcellular location">
    <subcellularLocation>
        <location evidence="1">Cell membrane</location>
        <topology evidence="1">Multi-pass membrane protein</topology>
    </subcellularLocation>
</comment>
<dbReference type="GO" id="GO:0055085">
    <property type="term" value="P:transmembrane transport"/>
    <property type="evidence" value="ECO:0007669"/>
    <property type="project" value="InterPro"/>
</dbReference>
<proteinExistence type="predicted"/>
<dbReference type="Pfam" id="PF00528">
    <property type="entry name" value="BPD_transp_1"/>
    <property type="match status" value="1"/>
</dbReference>
<evidence type="ECO:0000313" key="9">
    <source>
        <dbReference type="EMBL" id="CUS50366.1"/>
    </source>
</evidence>
<evidence type="ECO:0000259" key="8">
    <source>
        <dbReference type="PROSITE" id="PS50928"/>
    </source>
</evidence>
<keyword evidence="3" id="KW-1003">Cell membrane</keyword>
<dbReference type="PANTHER" id="PTHR43163">
    <property type="entry name" value="DIPEPTIDE TRANSPORT SYSTEM PERMEASE PROTEIN DPPB-RELATED"/>
    <property type="match status" value="1"/>
</dbReference>
<evidence type="ECO:0000256" key="1">
    <source>
        <dbReference type="ARBA" id="ARBA00004651"/>
    </source>
</evidence>